<accession>A0A383DGS7</accession>
<reference evidence="1" key="1">
    <citation type="submission" date="2018-05" db="EMBL/GenBank/DDBJ databases">
        <authorList>
            <person name="Lanie J.A."/>
            <person name="Ng W.-L."/>
            <person name="Kazmierczak K.M."/>
            <person name="Andrzejewski T.M."/>
            <person name="Davidsen T.M."/>
            <person name="Wayne K.J."/>
            <person name="Tettelin H."/>
            <person name="Glass J.I."/>
            <person name="Rusch D."/>
            <person name="Podicherti R."/>
            <person name="Tsui H.-C.T."/>
            <person name="Winkler M.E."/>
        </authorList>
    </citation>
    <scope>NUCLEOTIDE SEQUENCE</scope>
</reference>
<organism evidence="1">
    <name type="scientific">marine metagenome</name>
    <dbReference type="NCBI Taxonomy" id="408172"/>
    <lineage>
        <taxon>unclassified sequences</taxon>
        <taxon>metagenomes</taxon>
        <taxon>ecological metagenomes</taxon>
    </lineage>
</organism>
<sequence length="121" mass="13363">PTGRNYRVVAVAALAEGHRLTLDLSSVLGKARIAAVRESEVELDFFLPTRTGYLHETRLERERDGAWQPIVEAANPDMDRTLVELASPPQGWADGDWVRAVAYAAGDTVEFEPANEFEPAK</sequence>
<dbReference type="EMBL" id="UINC01216779">
    <property type="protein sequence ID" value="SVE43058.1"/>
    <property type="molecule type" value="Genomic_DNA"/>
</dbReference>
<gene>
    <name evidence="1" type="ORF">METZ01_LOCUS495912</name>
</gene>
<feature type="non-terminal residue" evidence="1">
    <location>
        <position position="1"/>
    </location>
</feature>
<protein>
    <submittedName>
        <fullName evidence="1">Uncharacterized protein</fullName>
    </submittedName>
</protein>
<evidence type="ECO:0000313" key="1">
    <source>
        <dbReference type="EMBL" id="SVE43058.1"/>
    </source>
</evidence>
<dbReference type="AlphaFoldDB" id="A0A383DGS7"/>
<name>A0A383DGS7_9ZZZZ</name>
<proteinExistence type="predicted"/>